<gene>
    <name evidence="3" type="ORF">L8V00_05330</name>
</gene>
<feature type="domain" description="DUF3071" evidence="2">
    <location>
        <begin position="1"/>
        <end position="252"/>
    </location>
</feature>
<dbReference type="Proteomes" id="UP001146469">
    <property type="component" value="Unassembled WGS sequence"/>
</dbReference>
<dbReference type="InterPro" id="IPR021421">
    <property type="entry name" value="DUF3071"/>
</dbReference>
<evidence type="ECO:0000313" key="3">
    <source>
        <dbReference type="EMBL" id="MCZ9289633.1"/>
    </source>
</evidence>
<reference evidence="3" key="1">
    <citation type="submission" date="2022-02" db="EMBL/GenBank/DDBJ databases">
        <title>Corynebacterium sp. from urogenital microbiome.</title>
        <authorList>
            <person name="Cappelli E.A."/>
            <person name="Ribeiro T.G."/>
            <person name="Peixe L."/>
        </authorList>
    </citation>
    <scope>NUCLEOTIDE SEQUENCE</scope>
    <source>
        <strain evidence="3">C8Ua_174</strain>
    </source>
</reference>
<feature type="compositionally biased region" description="Acidic residues" evidence="1">
    <location>
        <begin position="303"/>
        <end position="314"/>
    </location>
</feature>
<feature type="region of interest" description="Disordered" evidence="1">
    <location>
        <begin position="49"/>
        <end position="142"/>
    </location>
</feature>
<dbReference type="RefSeq" id="WP_269944425.1">
    <property type="nucleotide sequence ID" value="NZ_JAKMUT010000004.1"/>
</dbReference>
<comment type="caution">
    <text evidence="3">The sequence shown here is derived from an EMBL/GenBank/DDBJ whole genome shotgun (WGS) entry which is preliminary data.</text>
</comment>
<organism evidence="3 4">
    <name type="scientific">Corynebacterium evansiae</name>
    <dbReference type="NCBI Taxonomy" id="2913499"/>
    <lineage>
        <taxon>Bacteria</taxon>
        <taxon>Bacillati</taxon>
        <taxon>Actinomycetota</taxon>
        <taxon>Actinomycetes</taxon>
        <taxon>Mycobacteriales</taxon>
        <taxon>Corynebacteriaceae</taxon>
        <taxon>Corynebacterium</taxon>
    </lineage>
</organism>
<dbReference type="InterPro" id="IPR047682">
    <property type="entry name" value="SepH-like"/>
</dbReference>
<feature type="compositionally biased region" description="Basic residues" evidence="1">
    <location>
        <begin position="365"/>
        <end position="374"/>
    </location>
</feature>
<dbReference type="EMBL" id="JAKMUT010000004">
    <property type="protein sequence ID" value="MCZ9289633.1"/>
    <property type="molecule type" value="Genomic_DNA"/>
</dbReference>
<feature type="region of interest" description="Disordered" evidence="1">
    <location>
        <begin position="286"/>
        <end position="393"/>
    </location>
</feature>
<proteinExistence type="predicted"/>
<dbReference type="Pfam" id="PF11268">
    <property type="entry name" value="DUF3071"/>
    <property type="match status" value="1"/>
</dbReference>
<keyword evidence="4" id="KW-1185">Reference proteome</keyword>
<feature type="compositionally biased region" description="Basic and acidic residues" evidence="1">
    <location>
        <begin position="98"/>
        <end position="113"/>
    </location>
</feature>
<evidence type="ECO:0000313" key="4">
    <source>
        <dbReference type="Proteomes" id="UP001146469"/>
    </source>
</evidence>
<evidence type="ECO:0000259" key="2">
    <source>
        <dbReference type="Pfam" id="PF11268"/>
    </source>
</evidence>
<name>A0A9X3LN34_9CORY</name>
<protein>
    <submittedName>
        <fullName evidence="3">DUF3071 domain-containing protein</fullName>
    </submittedName>
</protein>
<evidence type="ECO:0000256" key="1">
    <source>
        <dbReference type="SAM" id="MobiDB-lite"/>
    </source>
</evidence>
<dbReference type="AlphaFoldDB" id="A0A9X3LN34"/>
<feature type="compositionally biased region" description="Low complexity" evidence="1">
    <location>
        <begin position="65"/>
        <end position="95"/>
    </location>
</feature>
<accession>A0A9X3LN34</accession>
<feature type="compositionally biased region" description="Basic and acidic residues" evidence="1">
    <location>
        <begin position="345"/>
        <end position="364"/>
    </location>
</feature>
<dbReference type="NCBIfam" id="NF040712">
    <property type="entry name" value="SepH"/>
    <property type="match status" value="1"/>
</dbReference>
<sequence>MQELKFVVADSDASSLVLRAVDPAVGGPIAEYFLPVTDELRSFLNDAPTASADSASVEAEGDARSGASEGSDSGTTSAASTTSTSSPGGSTDAATDPAEAHREEEQAATRAEEEAVEAEVASLFQGRGQDRPNARPHRTRISMSPRVIQDRIRHGATVAELADEADTDESRIEPYAWPILQERARIAELAHAALPVNGDGVSNQPLWEVLATALAAHGESLSDAEWDAYQNSTKQWIVTVSWEKDAAGRTNTHVAEFIIELRGSEKALAHPHNSIAGDLVNPRYGQPVRSVSPVTPLLHPTQDPEDQYWEDDQADQNRQSDRSAGAGAPGDPATQGTPPAGDDSPAERGDRGDNEFLMHPDAKAAKPKRKRKAVTPHWEDVLLGVRTNPKKKN</sequence>